<feature type="domain" description="Ribosomal protein bL31m N-terminal" evidence="2">
    <location>
        <begin position="35"/>
        <end position="80"/>
    </location>
</feature>
<feature type="region of interest" description="Disordered" evidence="1">
    <location>
        <begin position="60"/>
        <end position="82"/>
    </location>
</feature>
<dbReference type="OrthoDB" id="5587740at2759"/>
<dbReference type="InterPro" id="IPR048874">
    <property type="entry name" value="Ribosomal_bL31m_N"/>
</dbReference>
<evidence type="ECO:0000259" key="2">
    <source>
        <dbReference type="Pfam" id="PF21492"/>
    </source>
</evidence>
<dbReference type="GO" id="GO:0032543">
    <property type="term" value="P:mitochondrial translation"/>
    <property type="evidence" value="ECO:0007669"/>
    <property type="project" value="InterPro"/>
</dbReference>
<evidence type="ECO:0000313" key="3">
    <source>
        <dbReference type="EMBL" id="KAF2664260.1"/>
    </source>
</evidence>
<sequence length="133" mass="15242">MSNALRPSTRRIQLPPSSIISHNLQQTRHATLIKRPKRPYTFTQLVTLTDGSSYLHRTTSPLPVYRPTKDQRSAPMWNPSDERLMNLEDDDAGKLKLFRSRFGRGYDLGNANAEEEVSHQHHLMCTNKLMKAG</sequence>
<keyword evidence="4" id="KW-1185">Reference proteome</keyword>
<dbReference type="PANTHER" id="PTHR28174">
    <property type="entry name" value="54S RIBOSOMAL PROTEIN L36, MITOCHONDRIAL"/>
    <property type="match status" value="1"/>
</dbReference>
<accession>A0A6A6TX05</accession>
<dbReference type="GO" id="GO:0005762">
    <property type="term" value="C:mitochondrial large ribosomal subunit"/>
    <property type="evidence" value="ECO:0007669"/>
    <property type="project" value="InterPro"/>
</dbReference>
<dbReference type="PANTHER" id="PTHR28174:SF1">
    <property type="entry name" value="LARGE RIBOSOMAL SUBUNIT PROTEIN BL31M"/>
    <property type="match status" value="1"/>
</dbReference>
<dbReference type="AlphaFoldDB" id="A0A6A6TX05"/>
<reference evidence="3" key="1">
    <citation type="journal article" date="2020" name="Stud. Mycol.">
        <title>101 Dothideomycetes genomes: a test case for predicting lifestyles and emergence of pathogens.</title>
        <authorList>
            <person name="Haridas S."/>
            <person name="Albert R."/>
            <person name="Binder M."/>
            <person name="Bloem J."/>
            <person name="Labutti K."/>
            <person name="Salamov A."/>
            <person name="Andreopoulos B."/>
            <person name="Baker S."/>
            <person name="Barry K."/>
            <person name="Bills G."/>
            <person name="Bluhm B."/>
            <person name="Cannon C."/>
            <person name="Castanera R."/>
            <person name="Culley D."/>
            <person name="Daum C."/>
            <person name="Ezra D."/>
            <person name="Gonzalez J."/>
            <person name="Henrissat B."/>
            <person name="Kuo A."/>
            <person name="Liang C."/>
            <person name="Lipzen A."/>
            <person name="Lutzoni F."/>
            <person name="Magnuson J."/>
            <person name="Mondo S."/>
            <person name="Nolan M."/>
            <person name="Ohm R."/>
            <person name="Pangilinan J."/>
            <person name="Park H.-J."/>
            <person name="Ramirez L."/>
            <person name="Alfaro M."/>
            <person name="Sun H."/>
            <person name="Tritt A."/>
            <person name="Yoshinaga Y."/>
            <person name="Zwiers L.-H."/>
            <person name="Turgeon B."/>
            <person name="Goodwin S."/>
            <person name="Spatafora J."/>
            <person name="Crous P."/>
            <person name="Grigoriev I."/>
        </authorList>
    </citation>
    <scope>NUCLEOTIDE SEQUENCE</scope>
    <source>
        <strain evidence="3">CBS 115976</strain>
    </source>
</reference>
<evidence type="ECO:0000313" key="4">
    <source>
        <dbReference type="Proteomes" id="UP000799302"/>
    </source>
</evidence>
<organism evidence="3 4">
    <name type="scientific">Microthyrium microscopicum</name>
    <dbReference type="NCBI Taxonomy" id="703497"/>
    <lineage>
        <taxon>Eukaryota</taxon>
        <taxon>Fungi</taxon>
        <taxon>Dikarya</taxon>
        <taxon>Ascomycota</taxon>
        <taxon>Pezizomycotina</taxon>
        <taxon>Dothideomycetes</taxon>
        <taxon>Dothideomycetes incertae sedis</taxon>
        <taxon>Microthyriales</taxon>
        <taxon>Microthyriaceae</taxon>
        <taxon>Microthyrium</taxon>
    </lineage>
</organism>
<dbReference type="Pfam" id="PF21492">
    <property type="entry name" value="bL31_N"/>
    <property type="match status" value="1"/>
</dbReference>
<name>A0A6A6TX05_9PEZI</name>
<protein>
    <recommendedName>
        <fullName evidence="2">Ribosomal protein bL31m N-terminal domain-containing protein</fullName>
    </recommendedName>
</protein>
<evidence type="ECO:0000256" key="1">
    <source>
        <dbReference type="SAM" id="MobiDB-lite"/>
    </source>
</evidence>
<dbReference type="EMBL" id="MU004243">
    <property type="protein sequence ID" value="KAF2664260.1"/>
    <property type="molecule type" value="Genomic_DNA"/>
</dbReference>
<dbReference type="Gene3D" id="6.20.130.10">
    <property type="match status" value="1"/>
</dbReference>
<proteinExistence type="predicted"/>
<dbReference type="Proteomes" id="UP000799302">
    <property type="component" value="Unassembled WGS sequence"/>
</dbReference>
<dbReference type="InterPro" id="IPR034600">
    <property type="entry name" value="Ribosomal_bL31m"/>
</dbReference>
<dbReference type="GO" id="GO:0003735">
    <property type="term" value="F:structural constituent of ribosome"/>
    <property type="evidence" value="ECO:0007669"/>
    <property type="project" value="InterPro"/>
</dbReference>
<gene>
    <name evidence="3" type="ORF">BT63DRAFT_429779</name>
</gene>